<evidence type="ECO:0000256" key="4">
    <source>
        <dbReference type="ARBA" id="ARBA00022729"/>
    </source>
</evidence>
<protein>
    <submittedName>
        <fullName evidence="8">Periplasmic binding protein</fullName>
    </submittedName>
</protein>
<dbReference type="GO" id="GO:0030288">
    <property type="term" value="C:outer membrane-bounded periplasmic space"/>
    <property type="evidence" value="ECO:0007669"/>
    <property type="project" value="TreeGrafter"/>
</dbReference>
<name>A6W656_KINRD</name>
<dbReference type="GO" id="GO:1901678">
    <property type="term" value="P:iron coordination entity transport"/>
    <property type="evidence" value="ECO:0007669"/>
    <property type="project" value="UniProtKB-ARBA"/>
</dbReference>
<evidence type="ECO:0000256" key="2">
    <source>
        <dbReference type="ARBA" id="ARBA00008814"/>
    </source>
</evidence>
<dbReference type="RefSeq" id="WP_012084857.1">
    <property type="nucleotide sequence ID" value="NC_009664.2"/>
</dbReference>
<evidence type="ECO:0000256" key="3">
    <source>
        <dbReference type="ARBA" id="ARBA00022448"/>
    </source>
</evidence>
<dbReference type="EMBL" id="CP000750">
    <property type="protein sequence ID" value="ABS02295.1"/>
    <property type="molecule type" value="Genomic_DNA"/>
</dbReference>
<dbReference type="STRING" id="266940.Krad_0807"/>
<dbReference type="PANTHER" id="PTHR30532">
    <property type="entry name" value="IRON III DICITRATE-BINDING PERIPLASMIC PROTEIN"/>
    <property type="match status" value="1"/>
</dbReference>
<dbReference type="KEGG" id="kra:Krad_0807"/>
<dbReference type="Gene3D" id="3.40.50.1980">
    <property type="entry name" value="Nitrogenase molybdenum iron protein domain"/>
    <property type="match status" value="2"/>
</dbReference>
<comment type="similarity">
    <text evidence="2">Belongs to the bacterial solute-binding protein 8 family.</text>
</comment>
<evidence type="ECO:0000256" key="5">
    <source>
        <dbReference type="SAM" id="MobiDB-lite"/>
    </source>
</evidence>
<dbReference type="Pfam" id="PF01497">
    <property type="entry name" value="Peripla_BP_2"/>
    <property type="match status" value="1"/>
</dbReference>
<keyword evidence="9" id="KW-1185">Reference proteome</keyword>
<feature type="signal peptide" evidence="6">
    <location>
        <begin position="1"/>
        <end position="23"/>
    </location>
</feature>
<dbReference type="Proteomes" id="UP000001116">
    <property type="component" value="Chromosome"/>
</dbReference>
<proteinExistence type="inferred from homology"/>
<dbReference type="SUPFAM" id="SSF53807">
    <property type="entry name" value="Helical backbone' metal receptor"/>
    <property type="match status" value="1"/>
</dbReference>
<keyword evidence="3" id="KW-0813">Transport</keyword>
<accession>A6W656</accession>
<dbReference type="HOGENOM" id="CLU_038034_1_1_11"/>
<dbReference type="OrthoDB" id="1846031at2"/>
<dbReference type="eggNOG" id="COG0614">
    <property type="taxonomic scope" value="Bacteria"/>
</dbReference>
<organism evidence="8 9">
    <name type="scientific">Kineococcus radiotolerans (strain ATCC BAA-149 / DSM 14245 / SRS30216)</name>
    <dbReference type="NCBI Taxonomy" id="266940"/>
    <lineage>
        <taxon>Bacteria</taxon>
        <taxon>Bacillati</taxon>
        <taxon>Actinomycetota</taxon>
        <taxon>Actinomycetes</taxon>
        <taxon>Kineosporiales</taxon>
        <taxon>Kineosporiaceae</taxon>
        <taxon>Kineococcus</taxon>
    </lineage>
</organism>
<feature type="domain" description="Fe/B12 periplasmic-binding" evidence="7">
    <location>
        <begin position="66"/>
        <end position="332"/>
    </location>
</feature>
<evidence type="ECO:0000259" key="7">
    <source>
        <dbReference type="PROSITE" id="PS50983"/>
    </source>
</evidence>
<dbReference type="InterPro" id="IPR051313">
    <property type="entry name" value="Bact_iron-sidero_bind"/>
</dbReference>
<dbReference type="PANTHER" id="PTHR30532:SF24">
    <property type="entry name" value="FERRIC ENTEROBACTIN-BINDING PERIPLASMIC PROTEIN FEPB"/>
    <property type="match status" value="1"/>
</dbReference>
<keyword evidence="4 6" id="KW-0732">Signal</keyword>
<feature type="region of interest" description="Disordered" evidence="5">
    <location>
        <begin position="25"/>
        <end position="46"/>
    </location>
</feature>
<dbReference type="AlphaFoldDB" id="A6W656"/>
<reference evidence="9" key="1">
    <citation type="journal article" date="2008" name="PLoS ONE">
        <title>Survival in nuclear waste, extreme resistance, and potential applications gleaned from the genome sequence of Kineococcus radiotolerans SRS30216.</title>
        <authorList>
            <person name="Bagwell C.E."/>
            <person name="Bhat S."/>
            <person name="Hawkins G.M."/>
            <person name="Smith B.W."/>
            <person name="Biswas T."/>
            <person name="Hoover T.R."/>
            <person name="Saunders E."/>
            <person name="Han C.S."/>
            <person name="Tsodikov O.V."/>
            <person name="Shimkets L.J."/>
        </authorList>
    </citation>
    <scope>NUCLEOTIDE SEQUENCE [LARGE SCALE GENOMIC DNA]</scope>
    <source>
        <strain evidence="9">ATCC BAA-149 / DSM 14245 / SRS30216</strain>
    </source>
</reference>
<gene>
    <name evidence="8" type="ordered locus">Krad_0807</name>
</gene>
<evidence type="ECO:0000256" key="1">
    <source>
        <dbReference type="ARBA" id="ARBA00004196"/>
    </source>
</evidence>
<comment type="subcellular location">
    <subcellularLocation>
        <location evidence="1">Cell envelope</location>
    </subcellularLocation>
</comment>
<dbReference type="PROSITE" id="PS51257">
    <property type="entry name" value="PROKAR_LIPOPROTEIN"/>
    <property type="match status" value="1"/>
</dbReference>
<sequence length="343" mass="34806">MHRRSLLAALASTGALASLTACGGDDDSAGSGTTPSAGTPATGDGTFPVTVEHKLGSTTIESAPTRVVTVGYNEEDFVLALGVTPVGARTPLGSYDASQRPWAVDLLPAGGIPSVGQAELNFETIASLQPDLIVGAYAYLTQADYDKLTAIAPTIGDVIPAGEGADSTAAASWQEELAVIGRALGKSDEATSLTGDVESDFQDAVDAHPEFAGKTVSVVLYNQGYYQLDSADPRGDFFLQFGFEENPVASADGSLSEEQVVALDTDVLVVLGQSAQEFAANPVAAGLAVVTEGRTVYVPTFSSDFAGALGNSSPLSLPFAVEQAVPALAAAADGSASTVPGTL</sequence>
<dbReference type="InterPro" id="IPR002491">
    <property type="entry name" value="ABC_transptr_periplasmic_BD"/>
</dbReference>
<dbReference type="PROSITE" id="PS50983">
    <property type="entry name" value="FE_B12_PBP"/>
    <property type="match status" value="1"/>
</dbReference>
<evidence type="ECO:0000256" key="6">
    <source>
        <dbReference type="SAM" id="SignalP"/>
    </source>
</evidence>
<evidence type="ECO:0000313" key="8">
    <source>
        <dbReference type="EMBL" id="ABS02295.1"/>
    </source>
</evidence>
<evidence type="ECO:0000313" key="9">
    <source>
        <dbReference type="Proteomes" id="UP000001116"/>
    </source>
</evidence>
<feature type="chain" id="PRO_5039660544" evidence="6">
    <location>
        <begin position="24"/>
        <end position="343"/>
    </location>
</feature>